<keyword evidence="2" id="KW-0812">Transmembrane</keyword>
<evidence type="ECO:0000313" key="6">
    <source>
        <dbReference type="EMBL" id="CAF2825597.1"/>
    </source>
</evidence>
<evidence type="ECO:0000256" key="3">
    <source>
        <dbReference type="ARBA" id="ARBA00022989"/>
    </source>
</evidence>
<gene>
    <name evidence="6" type="ORF">LSAA_4027</name>
</gene>
<sequence>MESRTSDNENIAEKIIYNMNPRQLVEVACKAYYQETLDEDEEMNEDAVSPKVVGHNIYILCHQLALYNKEIGILLKPNSEIMDLKTCDALRYYYNHTAQIEIARQDRSLEQIMICFAEMNWQKKLRSNPALYWVSRHIDSLPNAGPHLSGLIWAFLLISAAIVITVPSSIAIKCLIMASILRMIVSLGPEFAVSFLGVSIVFFKGIHLVSIMGNMGTFNKPIKQILFNAELAYNIGYLILCITGLFIHPFFFSILLFDVVYREETLLNVMKSVTRNGRSILLTAVFAIILVYSFSIVGFIFFRDDFVMDTENLPSVDCSSTHNSDSEEPHDKYSKKFNENCISTEGTEGKERACESLFMCIVTTMNQGLRNGGGIGDVLRSPSSSETLYPARVIYDMLFFFVVIIIVLNLIFGVIIDTFADLRSEKQQKEEIIKNSCFICGLERKAFDNKHVTFEDHFHFEHNIYVHEMVKHRCLEWFPRLKAISLAVEDVDGEQNEWRSLHNQLEATQGLVQILSSQLTELRDQMTEQRKQKQRMGLLNTTPSLLNLDFYK</sequence>
<dbReference type="PANTHER" id="PTHR45816">
    <property type="entry name" value="MIR DOMAIN-CONTAINING PROTEIN"/>
    <property type="match status" value="1"/>
</dbReference>
<feature type="domain" description="Ion transport" evidence="5">
    <location>
        <begin position="171"/>
        <end position="426"/>
    </location>
</feature>
<evidence type="ECO:0000256" key="2">
    <source>
        <dbReference type="ARBA" id="ARBA00022692"/>
    </source>
</evidence>
<dbReference type="PANTHER" id="PTHR45816:SF4">
    <property type="entry name" value="RYR_IP3R HOMOLOGY ASSOCIATED DOMAIN-CONTAINING PROTEIN"/>
    <property type="match status" value="1"/>
</dbReference>
<protein>
    <submittedName>
        <fullName evidence="6">ITPR1</fullName>
    </submittedName>
</protein>
<evidence type="ECO:0000259" key="5">
    <source>
        <dbReference type="Pfam" id="PF00520"/>
    </source>
</evidence>
<dbReference type="GO" id="GO:0006816">
    <property type="term" value="P:calcium ion transport"/>
    <property type="evidence" value="ECO:0007669"/>
    <property type="project" value="InterPro"/>
</dbReference>
<dbReference type="OrthoDB" id="76898at2759"/>
<dbReference type="Proteomes" id="UP000675881">
    <property type="component" value="Chromosome 13"/>
</dbReference>
<dbReference type="InterPro" id="IPR005821">
    <property type="entry name" value="Ion_trans_dom"/>
</dbReference>
<keyword evidence="3" id="KW-1133">Transmembrane helix</keyword>
<accession>A0A7R8H2B8</accession>
<comment type="subcellular location">
    <subcellularLocation>
        <location evidence="1">Membrane</location>
        <topology evidence="1">Multi-pass membrane protein</topology>
    </subcellularLocation>
</comment>
<dbReference type="Pfam" id="PF00520">
    <property type="entry name" value="Ion_trans"/>
    <property type="match status" value="1"/>
</dbReference>
<dbReference type="InterPro" id="IPR015925">
    <property type="entry name" value="Ryanodine_IP3_receptor"/>
</dbReference>
<dbReference type="Gene3D" id="1.10.287.70">
    <property type="match status" value="1"/>
</dbReference>
<dbReference type="AlphaFoldDB" id="A0A7R8H2B8"/>
<keyword evidence="4" id="KW-0472">Membrane</keyword>
<evidence type="ECO:0000313" key="7">
    <source>
        <dbReference type="Proteomes" id="UP000675881"/>
    </source>
</evidence>
<name>A0A7R8H2B8_LEPSM</name>
<keyword evidence="7" id="KW-1185">Reference proteome</keyword>
<dbReference type="GO" id="GO:0005216">
    <property type="term" value="F:monoatomic ion channel activity"/>
    <property type="evidence" value="ECO:0007669"/>
    <property type="project" value="InterPro"/>
</dbReference>
<reference evidence="6" key="1">
    <citation type="submission" date="2021-02" db="EMBL/GenBank/DDBJ databases">
        <authorList>
            <person name="Bekaert M."/>
        </authorList>
    </citation>
    <scope>NUCLEOTIDE SEQUENCE</scope>
    <source>
        <strain evidence="6">IoA-00</strain>
    </source>
</reference>
<dbReference type="EMBL" id="HG994592">
    <property type="protein sequence ID" value="CAF2825597.1"/>
    <property type="molecule type" value="Genomic_DNA"/>
</dbReference>
<proteinExistence type="predicted"/>
<organism evidence="6 7">
    <name type="scientific">Lepeophtheirus salmonis</name>
    <name type="common">Salmon louse</name>
    <name type="synonym">Caligus salmonis</name>
    <dbReference type="NCBI Taxonomy" id="72036"/>
    <lineage>
        <taxon>Eukaryota</taxon>
        <taxon>Metazoa</taxon>
        <taxon>Ecdysozoa</taxon>
        <taxon>Arthropoda</taxon>
        <taxon>Crustacea</taxon>
        <taxon>Multicrustacea</taxon>
        <taxon>Hexanauplia</taxon>
        <taxon>Copepoda</taxon>
        <taxon>Siphonostomatoida</taxon>
        <taxon>Caligidae</taxon>
        <taxon>Lepeophtheirus</taxon>
    </lineage>
</organism>
<evidence type="ECO:0000256" key="4">
    <source>
        <dbReference type="ARBA" id="ARBA00023136"/>
    </source>
</evidence>
<dbReference type="GO" id="GO:0016020">
    <property type="term" value="C:membrane"/>
    <property type="evidence" value="ECO:0007669"/>
    <property type="project" value="UniProtKB-SubCell"/>
</dbReference>
<evidence type="ECO:0000256" key="1">
    <source>
        <dbReference type="ARBA" id="ARBA00004141"/>
    </source>
</evidence>